<evidence type="ECO:0000256" key="1">
    <source>
        <dbReference type="SAM" id="Phobius"/>
    </source>
</evidence>
<organism evidence="2 3">
    <name type="scientific">Xyrichtys novacula</name>
    <name type="common">Pearly razorfish</name>
    <name type="synonym">Hemipteronotus novacula</name>
    <dbReference type="NCBI Taxonomy" id="13765"/>
    <lineage>
        <taxon>Eukaryota</taxon>
        <taxon>Metazoa</taxon>
        <taxon>Chordata</taxon>
        <taxon>Craniata</taxon>
        <taxon>Vertebrata</taxon>
        <taxon>Euteleostomi</taxon>
        <taxon>Actinopterygii</taxon>
        <taxon>Neopterygii</taxon>
        <taxon>Teleostei</taxon>
        <taxon>Neoteleostei</taxon>
        <taxon>Acanthomorphata</taxon>
        <taxon>Eupercaria</taxon>
        <taxon>Labriformes</taxon>
        <taxon>Labridae</taxon>
        <taxon>Xyrichtys</taxon>
    </lineage>
</organism>
<feature type="transmembrane region" description="Helical" evidence="1">
    <location>
        <begin position="12"/>
        <end position="33"/>
    </location>
</feature>
<dbReference type="SUPFAM" id="SSF49842">
    <property type="entry name" value="TNF-like"/>
    <property type="match status" value="1"/>
</dbReference>
<protein>
    <submittedName>
        <fullName evidence="2">Uncharacterized protein LOC122868655 isoform X2</fullName>
    </submittedName>
</protein>
<reference evidence="2" key="1">
    <citation type="submission" date="2023-08" db="EMBL/GenBank/DDBJ databases">
        <authorList>
            <person name="Alioto T."/>
            <person name="Alioto T."/>
            <person name="Gomez Garrido J."/>
        </authorList>
    </citation>
    <scope>NUCLEOTIDE SEQUENCE</scope>
</reference>
<dbReference type="AlphaFoldDB" id="A0AAV1GQ40"/>
<evidence type="ECO:0000313" key="3">
    <source>
        <dbReference type="Proteomes" id="UP001178508"/>
    </source>
</evidence>
<name>A0AAV1GQ40_XYRNO</name>
<keyword evidence="1" id="KW-0812">Transmembrane</keyword>
<dbReference type="InterPro" id="IPR008983">
    <property type="entry name" value="Tumour_necrosis_fac-like_dom"/>
</dbReference>
<evidence type="ECO:0000313" key="2">
    <source>
        <dbReference type="EMBL" id="CAJ1075239.1"/>
    </source>
</evidence>
<gene>
    <name evidence="2" type="ORF">XNOV1_A000609</name>
</gene>
<sequence length="198" mass="22452">MPQPAQRSLVQVLLLLWITVLSIIQIVFFTYFFTFGHHDKPQNCSAVDTRIPMPHMGNEPLNQVKLGKGKMLTFKAEKENRTLKWVPLNPVTGLFSEKGDALTIDNDGYFFINLQLKLETCNDTSPQDIKVSLKWTNDSQESREIMQGWINRNTCSTSFAKVVELTSGTLEVTFNSSAHNVDTTESSTHLDVIFMTSY</sequence>
<dbReference type="EMBL" id="OY660879">
    <property type="protein sequence ID" value="CAJ1075239.1"/>
    <property type="molecule type" value="Genomic_DNA"/>
</dbReference>
<proteinExistence type="predicted"/>
<keyword evidence="1" id="KW-1133">Transmembrane helix</keyword>
<accession>A0AAV1GQ40</accession>
<dbReference type="Gene3D" id="2.60.120.40">
    <property type="match status" value="1"/>
</dbReference>
<dbReference type="Proteomes" id="UP001178508">
    <property type="component" value="Chromosome 16"/>
</dbReference>
<keyword evidence="3" id="KW-1185">Reference proteome</keyword>
<keyword evidence="1" id="KW-0472">Membrane</keyword>